<comment type="caution">
    <text evidence="7">The sequence shown here is derived from an EMBL/GenBank/DDBJ whole genome shotgun (WGS) entry which is preliminary data.</text>
</comment>
<dbReference type="Pfam" id="PF01523">
    <property type="entry name" value="PmbA_TldD_1st"/>
    <property type="match status" value="1"/>
</dbReference>
<sequence>MDFLNLERSAKQAAPASDYWSVRGVLEQSERLVVRSDVAEAPSRQTDAGAMVSVVRDGAMGYAATSDLSQAGLKRAFDEAIALAQACAGRSVVDYRKVVLPTGAGAYRSPNERPVAQLSLGDRFALLQQVCAGANLGAAIVDRSASLWTTHTEQLLVTSGGGRVEQDWDFLVPTITVVASANGDTQTRSSAGQYNGFCQQGGLEVLERAGFAGDGPRVAREALELVHAPNCPTGEMDVLLMPDQMMLQIHESIGHPLELDRILGDERNFAGTSFVTLDMFGHYRYGSPLLNVSFAPDLREQFASFAFDDEGAPASREWIIREGILQRPLGATVSQARAGAMAGVATARACSWNRPPIDRMSNLNIEPGDATLDTMIASIDSGILMKTNSSWSIDDSRNKFQFGCEYGQLIRGGRLAGVVKRPNYRGISASFWRSLSMVGDASTFEVMGTPYCGKGEPNQVIRVGHAAPACKFSGVSVFGGAN</sequence>
<evidence type="ECO:0000256" key="3">
    <source>
        <dbReference type="ARBA" id="ARBA00022801"/>
    </source>
</evidence>
<keyword evidence="4" id="KW-0482">Metalloprotease</keyword>
<evidence type="ECO:0000256" key="2">
    <source>
        <dbReference type="ARBA" id="ARBA00022670"/>
    </source>
</evidence>
<evidence type="ECO:0000256" key="4">
    <source>
        <dbReference type="ARBA" id="ARBA00023049"/>
    </source>
</evidence>
<dbReference type="InterPro" id="IPR002510">
    <property type="entry name" value="Metalloprtase-TldD/E_N"/>
</dbReference>
<proteinExistence type="inferred from homology"/>
<evidence type="ECO:0000313" key="8">
    <source>
        <dbReference type="Proteomes" id="UP001596037"/>
    </source>
</evidence>
<keyword evidence="8" id="KW-1185">Reference proteome</keyword>
<keyword evidence="3" id="KW-0378">Hydrolase</keyword>
<feature type="domain" description="Metalloprotease TldD/E C-terminal" evidence="6">
    <location>
        <begin position="233"/>
        <end position="477"/>
    </location>
</feature>
<feature type="domain" description="Metalloprotease TldD/E N-terminal" evidence="5">
    <location>
        <begin position="21"/>
        <end position="84"/>
    </location>
</feature>
<dbReference type="EMBL" id="JBHSMF010000009">
    <property type="protein sequence ID" value="MFC5499644.1"/>
    <property type="molecule type" value="Genomic_DNA"/>
</dbReference>
<keyword evidence="2" id="KW-0645">Protease</keyword>
<dbReference type="InterPro" id="IPR045569">
    <property type="entry name" value="Metalloprtase-TldD/E_C"/>
</dbReference>
<dbReference type="Pfam" id="PF19289">
    <property type="entry name" value="PmbA_TldD_3rd"/>
    <property type="match status" value="1"/>
</dbReference>
<dbReference type="InterPro" id="IPR036059">
    <property type="entry name" value="TldD/PmbA_sf"/>
</dbReference>
<gene>
    <name evidence="7" type="ORF">ACFPOE_19025</name>
</gene>
<dbReference type="SUPFAM" id="SSF111283">
    <property type="entry name" value="Putative modulator of DNA gyrase, PmbA/TldD"/>
    <property type="match status" value="1"/>
</dbReference>
<dbReference type="Proteomes" id="UP001596037">
    <property type="component" value="Unassembled WGS sequence"/>
</dbReference>
<evidence type="ECO:0000259" key="5">
    <source>
        <dbReference type="Pfam" id="PF01523"/>
    </source>
</evidence>
<dbReference type="InterPro" id="IPR051463">
    <property type="entry name" value="Peptidase_U62_metallo"/>
</dbReference>
<dbReference type="InterPro" id="IPR035068">
    <property type="entry name" value="TldD/PmbA_N"/>
</dbReference>
<dbReference type="RefSeq" id="WP_376851861.1">
    <property type="nucleotide sequence ID" value="NZ_JBHSMF010000009.1"/>
</dbReference>
<reference evidence="8" key="1">
    <citation type="journal article" date="2019" name="Int. J. Syst. Evol. Microbiol.">
        <title>The Global Catalogue of Microorganisms (GCM) 10K type strain sequencing project: providing services to taxonomists for standard genome sequencing and annotation.</title>
        <authorList>
            <consortium name="The Broad Institute Genomics Platform"/>
            <consortium name="The Broad Institute Genome Sequencing Center for Infectious Disease"/>
            <person name="Wu L."/>
            <person name="Ma J."/>
        </authorList>
    </citation>
    <scope>NUCLEOTIDE SEQUENCE [LARGE SCALE GENOMIC DNA]</scope>
    <source>
        <strain evidence="8">CCUG 57401</strain>
    </source>
</reference>
<evidence type="ECO:0000259" key="6">
    <source>
        <dbReference type="Pfam" id="PF19289"/>
    </source>
</evidence>
<evidence type="ECO:0000313" key="7">
    <source>
        <dbReference type="EMBL" id="MFC5499644.1"/>
    </source>
</evidence>
<evidence type="ECO:0000256" key="1">
    <source>
        <dbReference type="ARBA" id="ARBA00005836"/>
    </source>
</evidence>
<accession>A0ABW0NL17</accession>
<dbReference type="PANTHER" id="PTHR30624">
    <property type="entry name" value="UNCHARACTERIZED PROTEIN TLDD AND PMBA"/>
    <property type="match status" value="1"/>
</dbReference>
<dbReference type="Gene3D" id="3.30.2290.10">
    <property type="entry name" value="PmbA/TldD superfamily"/>
    <property type="match status" value="1"/>
</dbReference>
<name>A0ABW0NL17_9BURK</name>
<organism evidence="7 8">
    <name type="scientific">Caenimonas terrae</name>
    <dbReference type="NCBI Taxonomy" id="696074"/>
    <lineage>
        <taxon>Bacteria</taxon>
        <taxon>Pseudomonadati</taxon>
        <taxon>Pseudomonadota</taxon>
        <taxon>Betaproteobacteria</taxon>
        <taxon>Burkholderiales</taxon>
        <taxon>Comamonadaceae</taxon>
        <taxon>Caenimonas</taxon>
    </lineage>
</organism>
<dbReference type="PANTHER" id="PTHR30624:SF10">
    <property type="entry name" value="CONSERVED PROTEIN"/>
    <property type="match status" value="1"/>
</dbReference>
<protein>
    <submittedName>
        <fullName evidence="7">TldD/PmbA family protein</fullName>
    </submittedName>
</protein>
<comment type="similarity">
    <text evidence="1">Belongs to the peptidase U62 family.</text>
</comment>